<dbReference type="Proteomes" id="UP000790377">
    <property type="component" value="Unassembled WGS sequence"/>
</dbReference>
<reference evidence="1" key="1">
    <citation type="journal article" date="2021" name="New Phytol.">
        <title>Evolutionary innovations through gain and loss of genes in the ectomycorrhizal Boletales.</title>
        <authorList>
            <person name="Wu G."/>
            <person name="Miyauchi S."/>
            <person name="Morin E."/>
            <person name="Kuo A."/>
            <person name="Drula E."/>
            <person name="Varga T."/>
            <person name="Kohler A."/>
            <person name="Feng B."/>
            <person name="Cao Y."/>
            <person name="Lipzen A."/>
            <person name="Daum C."/>
            <person name="Hundley H."/>
            <person name="Pangilinan J."/>
            <person name="Johnson J."/>
            <person name="Barry K."/>
            <person name="LaButti K."/>
            <person name="Ng V."/>
            <person name="Ahrendt S."/>
            <person name="Min B."/>
            <person name="Choi I.G."/>
            <person name="Park H."/>
            <person name="Plett J.M."/>
            <person name="Magnuson J."/>
            <person name="Spatafora J.W."/>
            <person name="Nagy L.G."/>
            <person name="Henrissat B."/>
            <person name="Grigoriev I.V."/>
            <person name="Yang Z.L."/>
            <person name="Xu J."/>
            <person name="Martin F.M."/>
        </authorList>
    </citation>
    <scope>NUCLEOTIDE SEQUENCE</scope>
    <source>
        <strain evidence="1">ATCC 28755</strain>
    </source>
</reference>
<name>A0ACB7ZWP3_9AGAM</name>
<evidence type="ECO:0000313" key="2">
    <source>
        <dbReference type="Proteomes" id="UP000790377"/>
    </source>
</evidence>
<gene>
    <name evidence="1" type="ORF">BJ138DRAFT_1106108</name>
</gene>
<organism evidence="1 2">
    <name type="scientific">Hygrophoropsis aurantiaca</name>
    <dbReference type="NCBI Taxonomy" id="72124"/>
    <lineage>
        <taxon>Eukaryota</taxon>
        <taxon>Fungi</taxon>
        <taxon>Dikarya</taxon>
        <taxon>Basidiomycota</taxon>
        <taxon>Agaricomycotina</taxon>
        <taxon>Agaricomycetes</taxon>
        <taxon>Agaricomycetidae</taxon>
        <taxon>Boletales</taxon>
        <taxon>Coniophorineae</taxon>
        <taxon>Hygrophoropsidaceae</taxon>
        <taxon>Hygrophoropsis</taxon>
    </lineage>
</organism>
<dbReference type="EMBL" id="MU268224">
    <property type="protein sequence ID" value="KAH7905294.1"/>
    <property type="molecule type" value="Genomic_DNA"/>
</dbReference>
<accession>A0ACB7ZWP3</accession>
<comment type="caution">
    <text evidence="1">The sequence shown here is derived from an EMBL/GenBank/DDBJ whole genome shotgun (WGS) entry which is preliminary data.</text>
</comment>
<sequence>MSRFNSWIVIVLLLVLPASWVGKRQLQRMFYLPFLSLLQLVESTGAPGFAVTACPIASTIPPPDENREQVEYLDILHETTTVGITFKHKNALLTGVGKGTIGVEILNGLLWRSTCCYQDISL</sequence>
<proteinExistence type="predicted"/>
<evidence type="ECO:0000313" key="1">
    <source>
        <dbReference type="EMBL" id="KAH7905294.1"/>
    </source>
</evidence>
<keyword evidence="2" id="KW-1185">Reference proteome</keyword>
<protein>
    <submittedName>
        <fullName evidence="1">Uncharacterized protein</fullName>
    </submittedName>
</protein>